<evidence type="ECO:0000256" key="6">
    <source>
        <dbReference type="SAM" id="MobiDB-lite"/>
    </source>
</evidence>
<evidence type="ECO:0000313" key="8">
    <source>
        <dbReference type="EMBL" id="MCH7320946.1"/>
    </source>
</evidence>
<comment type="caution">
    <text evidence="8">The sequence shown here is derived from an EMBL/GenBank/DDBJ whole genome shotgun (WGS) entry which is preliminary data.</text>
</comment>
<feature type="transmembrane region" description="Helical" evidence="7">
    <location>
        <begin position="77"/>
        <end position="98"/>
    </location>
</feature>
<protein>
    <submittedName>
        <fullName evidence="8">Flagellar biosynthetic protein FliO</fullName>
    </submittedName>
</protein>
<evidence type="ECO:0000256" key="1">
    <source>
        <dbReference type="ARBA" id="ARBA00004236"/>
    </source>
</evidence>
<feature type="transmembrane region" description="Helical" evidence="7">
    <location>
        <begin position="7"/>
        <end position="25"/>
    </location>
</feature>
<dbReference type="RefSeq" id="WP_241367993.1">
    <property type="nucleotide sequence ID" value="NZ_JAKZFC010000001.1"/>
</dbReference>
<name>A0ABS9U9E5_9BACL</name>
<organism evidence="8 9">
    <name type="scientific">Solibacillus palustris</name>
    <dbReference type="NCBI Taxonomy" id="2908203"/>
    <lineage>
        <taxon>Bacteria</taxon>
        <taxon>Bacillati</taxon>
        <taxon>Bacillota</taxon>
        <taxon>Bacilli</taxon>
        <taxon>Bacillales</taxon>
        <taxon>Caryophanaceae</taxon>
        <taxon>Solibacillus</taxon>
    </lineage>
</organism>
<evidence type="ECO:0000256" key="3">
    <source>
        <dbReference type="ARBA" id="ARBA00022692"/>
    </source>
</evidence>
<feature type="region of interest" description="Disordered" evidence="6">
    <location>
        <begin position="185"/>
        <end position="204"/>
    </location>
</feature>
<evidence type="ECO:0000256" key="4">
    <source>
        <dbReference type="ARBA" id="ARBA00022989"/>
    </source>
</evidence>
<accession>A0ABS9U9E5</accession>
<keyword evidence="9" id="KW-1185">Reference proteome</keyword>
<reference evidence="8 9" key="1">
    <citation type="submission" date="2022-03" db="EMBL/GenBank/DDBJ databases">
        <authorList>
            <person name="Jo J.-H."/>
            <person name="Im W.-T."/>
        </authorList>
    </citation>
    <scope>NUCLEOTIDE SEQUENCE [LARGE SCALE GENOMIC DNA]</scope>
    <source>
        <strain evidence="8 9">MA9</strain>
    </source>
</reference>
<keyword evidence="2" id="KW-1003">Cell membrane</keyword>
<evidence type="ECO:0000256" key="5">
    <source>
        <dbReference type="ARBA" id="ARBA00023136"/>
    </source>
</evidence>
<evidence type="ECO:0000256" key="7">
    <source>
        <dbReference type="SAM" id="Phobius"/>
    </source>
</evidence>
<comment type="subcellular location">
    <subcellularLocation>
        <location evidence="1">Cell membrane</location>
    </subcellularLocation>
</comment>
<evidence type="ECO:0000256" key="2">
    <source>
        <dbReference type="ARBA" id="ARBA00022475"/>
    </source>
</evidence>
<dbReference type="Proteomes" id="UP001316087">
    <property type="component" value="Unassembled WGS sequence"/>
</dbReference>
<keyword evidence="5 7" id="KW-0472">Membrane</keyword>
<gene>
    <name evidence="8" type="ORF">LZ480_03505</name>
</gene>
<keyword evidence="3 7" id="KW-0812">Transmembrane</keyword>
<dbReference type="Pfam" id="PF04347">
    <property type="entry name" value="FliO"/>
    <property type="match status" value="1"/>
</dbReference>
<proteinExistence type="predicted"/>
<dbReference type="InterPro" id="IPR022781">
    <property type="entry name" value="Flagellar_biosynth_FliO"/>
</dbReference>
<keyword evidence="8" id="KW-0966">Cell projection</keyword>
<keyword evidence="4 7" id="KW-1133">Transmembrane helix</keyword>
<sequence>MQAKNSFRIWLVVGIVWLTVLFSPISNGTFAMVSNVYDDCNENPELCSDENISKDNSTDAETESTESASVSVGVWDYIKIVLALAFVIGLLLVIIKFLNKRNLAYQQNTIIKNIGGLSIGQQKSVQLLHIGKRIYVVGVGEDIQLIKEIESAEEVEQLLYQIEQGQKMVITQPYITELFKKFSKKDQPKDISNSPKFNDMFSEKLDEIKQQRSDELERWKEQERDNR</sequence>
<keyword evidence="8" id="KW-0969">Cilium</keyword>
<evidence type="ECO:0000313" key="9">
    <source>
        <dbReference type="Proteomes" id="UP001316087"/>
    </source>
</evidence>
<keyword evidence="8" id="KW-0282">Flagellum</keyword>
<dbReference type="EMBL" id="JAKZFC010000001">
    <property type="protein sequence ID" value="MCH7320946.1"/>
    <property type="molecule type" value="Genomic_DNA"/>
</dbReference>